<name>A0A165WMS8_9AGAM</name>
<protein>
    <submittedName>
        <fullName evidence="1">Uncharacterized protein</fullName>
    </submittedName>
</protein>
<dbReference type="EMBL" id="KV428636">
    <property type="protein sequence ID" value="KZT31345.1"/>
    <property type="molecule type" value="Genomic_DNA"/>
</dbReference>
<dbReference type="OrthoDB" id="3344688at2759"/>
<proteinExistence type="predicted"/>
<gene>
    <name evidence="1" type="ORF">SISSUDRAFT_1067837</name>
</gene>
<evidence type="ECO:0000313" key="1">
    <source>
        <dbReference type="EMBL" id="KZT31345.1"/>
    </source>
</evidence>
<reference evidence="1 2" key="1">
    <citation type="journal article" date="2016" name="Mol. Biol. Evol.">
        <title>Comparative Genomics of Early-Diverging Mushroom-Forming Fungi Provides Insights into the Origins of Lignocellulose Decay Capabilities.</title>
        <authorList>
            <person name="Nagy L.G."/>
            <person name="Riley R."/>
            <person name="Tritt A."/>
            <person name="Adam C."/>
            <person name="Daum C."/>
            <person name="Floudas D."/>
            <person name="Sun H."/>
            <person name="Yadav J.S."/>
            <person name="Pangilinan J."/>
            <person name="Larsson K.H."/>
            <person name="Matsuura K."/>
            <person name="Barry K."/>
            <person name="Labutti K."/>
            <person name="Kuo R."/>
            <person name="Ohm R.A."/>
            <person name="Bhattacharya S.S."/>
            <person name="Shirouzu T."/>
            <person name="Yoshinaga Y."/>
            <person name="Martin F.M."/>
            <person name="Grigoriev I.V."/>
            <person name="Hibbett D.S."/>
        </authorList>
    </citation>
    <scope>NUCLEOTIDE SEQUENCE [LARGE SCALE GENOMIC DNA]</scope>
    <source>
        <strain evidence="1 2">HHB10207 ss-3</strain>
    </source>
</reference>
<dbReference type="AlphaFoldDB" id="A0A165WMS8"/>
<accession>A0A165WMS8</accession>
<organism evidence="1 2">
    <name type="scientific">Sistotremastrum suecicum HHB10207 ss-3</name>
    <dbReference type="NCBI Taxonomy" id="1314776"/>
    <lineage>
        <taxon>Eukaryota</taxon>
        <taxon>Fungi</taxon>
        <taxon>Dikarya</taxon>
        <taxon>Basidiomycota</taxon>
        <taxon>Agaricomycotina</taxon>
        <taxon>Agaricomycetes</taxon>
        <taxon>Sistotremastrales</taxon>
        <taxon>Sistotremastraceae</taxon>
        <taxon>Sistotremastrum</taxon>
    </lineage>
</organism>
<evidence type="ECO:0000313" key="2">
    <source>
        <dbReference type="Proteomes" id="UP000076798"/>
    </source>
</evidence>
<sequence>MAPPSPGARNFNPSSLSPPLPQKAKYHAIRFFYVRNLVQEGEIDLQHVPGTSNPADMFTKPLDFEKLKEYRRMIGLEFLSELQTQDSSSRGGVLEY</sequence>
<dbReference type="Proteomes" id="UP000076798">
    <property type="component" value="Unassembled WGS sequence"/>
</dbReference>
<keyword evidence="2" id="KW-1185">Reference proteome</keyword>